<feature type="coiled-coil region" evidence="1">
    <location>
        <begin position="292"/>
        <end position="319"/>
    </location>
</feature>
<reference evidence="2 3" key="1">
    <citation type="submission" date="2022-06" db="EMBL/GenBank/DDBJ databases">
        <title>Genomic Encyclopedia of Archaeal and Bacterial Type Strains, Phase II (KMG-II): from individual species to whole genera.</title>
        <authorList>
            <person name="Goeker M."/>
        </authorList>
    </citation>
    <scope>NUCLEOTIDE SEQUENCE [LARGE SCALE GENOMIC DNA]</scope>
    <source>
        <strain evidence="2 3">DSM 40477</strain>
    </source>
</reference>
<evidence type="ECO:0000313" key="3">
    <source>
        <dbReference type="Proteomes" id="UP001205311"/>
    </source>
</evidence>
<comment type="caution">
    <text evidence="2">The sequence shown here is derived from an EMBL/GenBank/DDBJ whole genome shotgun (WGS) entry which is preliminary data.</text>
</comment>
<accession>A0ABT1HYB3</accession>
<evidence type="ECO:0000313" key="2">
    <source>
        <dbReference type="EMBL" id="MCP2260518.1"/>
    </source>
</evidence>
<dbReference type="EMBL" id="JAMTCP010000028">
    <property type="protein sequence ID" value="MCP2260518.1"/>
    <property type="molecule type" value="Genomic_DNA"/>
</dbReference>
<gene>
    <name evidence="2" type="ORF">LX15_004236</name>
</gene>
<protein>
    <submittedName>
        <fullName evidence="2">Uncharacterized protein</fullName>
    </submittedName>
</protein>
<keyword evidence="1" id="KW-0175">Coiled coil</keyword>
<name>A0ABT1HYB3_STRSD</name>
<proteinExistence type="predicted"/>
<dbReference type="RefSeq" id="WP_253671370.1">
    <property type="nucleotide sequence ID" value="NZ_JAMTCP010000028.1"/>
</dbReference>
<dbReference type="Proteomes" id="UP001205311">
    <property type="component" value="Unassembled WGS sequence"/>
</dbReference>
<evidence type="ECO:0000256" key="1">
    <source>
        <dbReference type="SAM" id="Coils"/>
    </source>
</evidence>
<organism evidence="2 3">
    <name type="scientific">Streptoalloteichus tenebrarius (strain ATCC 17920 / DSM 40477 / JCM 4838 / CBS 697.72 / NBRC 16177 / NCIMB 11028 / NRRL B-12390 / A12253. 1 / ISP 5477)</name>
    <name type="common">Streptomyces tenebrarius</name>
    <dbReference type="NCBI Taxonomy" id="1933"/>
    <lineage>
        <taxon>Bacteria</taxon>
        <taxon>Bacillati</taxon>
        <taxon>Actinomycetota</taxon>
        <taxon>Actinomycetes</taxon>
        <taxon>Pseudonocardiales</taxon>
        <taxon>Pseudonocardiaceae</taxon>
        <taxon>Streptoalloteichus</taxon>
    </lineage>
</organism>
<keyword evidence="3" id="KW-1185">Reference proteome</keyword>
<sequence>MQNLYATRLVARDPGRDTFRLMAGVVRWWGCRPRRAPDTGEGELVVGDRGVRWATRGLGDGSADLFDLELRRPSGTHNVVWESRVSVTRTAEATQAFVALSRVSADNRLGPAPINDFQPPRVVRELLRAVPCLARAGMPLSAEPRTVTTADVDALVADLVDPRRGLPLIVVAGRARLAVRIAHANCGLAHVVLLDDRAASDALTALCPDARLPWEGVRLFWPGFGDREDVLHHPWWTSSAAAENNHRFVHHLFAKLARLSVLAEPRDEVRDEILGALRRARLTALESDSEYALELLRQNEALESQVERLRAEVHWYHAEFQRFGRDRAALGPDDAVERAPLDERDFGALWDQLTRQSDGAIVFTENARRSWAKCEYAEPTRMRKALRDLAMAAAEWRGQRGRIGMGMERWLAERYGLNYAPTDRDLCVRRLDRFEYDGVRRSRERHVKLGDNTSWEYVGRIYFDVDFDELRWIVDHVGLKLYRR</sequence>